<dbReference type="Pfam" id="PF17836">
    <property type="entry name" value="PglD_N"/>
    <property type="match status" value="1"/>
</dbReference>
<dbReference type="InterPro" id="IPR050179">
    <property type="entry name" value="Trans_hexapeptide_repeat"/>
</dbReference>
<dbReference type="InterPro" id="IPR041561">
    <property type="entry name" value="PglD_N"/>
</dbReference>
<evidence type="ECO:0000256" key="2">
    <source>
        <dbReference type="PIRSR" id="PIRSR620019-1"/>
    </source>
</evidence>
<dbReference type="NCBIfam" id="TIGR03570">
    <property type="entry name" value="NeuD_NnaD"/>
    <property type="match status" value="1"/>
</dbReference>
<dbReference type="CDD" id="cd03360">
    <property type="entry name" value="LbH_AT_putative"/>
    <property type="match status" value="1"/>
</dbReference>
<feature type="active site" description="Proton acceptor" evidence="2">
    <location>
        <position position="146"/>
    </location>
</feature>
<evidence type="ECO:0000256" key="1">
    <source>
        <dbReference type="ARBA" id="ARBA00007274"/>
    </source>
</evidence>
<comment type="similarity">
    <text evidence="1">Belongs to the transferase hexapeptide repeat family.</text>
</comment>
<protein>
    <submittedName>
        <fullName evidence="5">Sugar O-acyltransferase (Sialic acid O-acetyltransferase NeuD family)</fullName>
    </submittedName>
</protein>
<dbReference type="InterPro" id="IPR011004">
    <property type="entry name" value="Trimer_LpxA-like_sf"/>
</dbReference>
<dbReference type="RefSeq" id="WP_210132062.1">
    <property type="nucleotide sequence ID" value="NZ_JABEXP010000002.1"/>
</dbReference>
<organism evidence="5 6">
    <name type="scientific">Stenotrophomonas rhizophila</name>
    <dbReference type="NCBI Taxonomy" id="216778"/>
    <lineage>
        <taxon>Bacteria</taxon>
        <taxon>Pseudomonadati</taxon>
        <taxon>Pseudomonadota</taxon>
        <taxon>Gammaproteobacteria</taxon>
        <taxon>Lysobacterales</taxon>
        <taxon>Lysobacteraceae</taxon>
        <taxon>Stenotrophomonas</taxon>
    </lineage>
</organism>
<dbReference type="PANTHER" id="PTHR43300">
    <property type="entry name" value="ACETYLTRANSFERASE"/>
    <property type="match status" value="1"/>
</dbReference>
<feature type="binding site" evidence="3">
    <location>
        <position position="80"/>
    </location>
    <ligand>
        <name>substrate</name>
    </ligand>
</feature>
<feature type="site" description="Increases basicity of active site His" evidence="2">
    <location>
        <position position="147"/>
    </location>
</feature>
<dbReference type="PANTHER" id="PTHR43300:SF7">
    <property type="entry name" value="UDP-N-ACETYLBACILLOSAMINE N-ACETYLTRANSFERASE"/>
    <property type="match status" value="1"/>
</dbReference>
<comment type="caution">
    <text evidence="5">The sequence shown here is derived from an EMBL/GenBank/DDBJ whole genome shotgun (WGS) entry which is preliminary data.</text>
</comment>
<accession>A0AAP5ALY8</accession>
<reference evidence="5" key="1">
    <citation type="submission" date="2023-07" db="EMBL/GenBank/DDBJ databases">
        <title>Functional and genomic diversity of the sorghum phyllosphere microbiome.</title>
        <authorList>
            <person name="Shade A."/>
        </authorList>
    </citation>
    <scope>NUCLEOTIDE SEQUENCE</scope>
    <source>
        <strain evidence="5">SORGH_AS_0457</strain>
    </source>
</reference>
<feature type="domain" description="PglD N-terminal" evidence="4">
    <location>
        <begin position="15"/>
        <end position="92"/>
    </location>
</feature>
<evidence type="ECO:0000259" key="4">
    <source>
        <dbReference type="Pfam" id="PF17836"/>
    </source>
</evidence>
<dbReference type="SUPFAM" id="SSF51161">
    <property type="entry name" value="Trimeric LpxA-like enzymes"/>
    <property type="match status" value="1"/>
</dbReference>
<sequence length="221" mass="23052">MAAPPSNPGVGDPRKIAIVGAGGHARETALLLFQCGVAREHLAGFFVDDHYWSETSVEGLPLRRLGEFDPDHHVAIVAIGESHARRKLVEQLPVSTRFPAFVHPSVIAPTDLVVGEGVILHAGCIITTNVRLARHVQLNRGTQVGHDSVLGDFVTTAPGAVISGNCTIGACSYLGAMSSIRERQVVGDGATVGMGAVVVSNVPAHATYVGNPARPIARAPA</sequence>
<proteinExistence type="inferred from homology"/>
<evidence type="ECO:0000256" key="3">
    <source>
        <dbReference type="PIRSR" id="PIRSR620019-2"/>
    </source>
</evidence>
<dbReference type="AlphaFoldDB" id="A0AAP5ALY8"/>
<dbReference type="Gene3D" id="3.40.50.20">
    <property type="match status" value="1"/>
</dbReference>
<dbReference type="InterPro" id="IPR020019">
    <property type="entry name" value="AcTrfase_PglD-like"/>
</dbReference>
<dbReference type="Gene3D" id="2.160.10.10">
    <property type="entry name" value="Hexapeptide repeat proteins"/>
    <property type="match status" value="1"/>
</dbReference>
<dbReference type="Proteomes" id="UP001226084">
    <property type="component" value="Unassembled WGS sequence"/>
</dbReference>
<evidence type="ECO:0000313" key="6">
    <source>
        <dbReference type="Proteomes" id="UP001226084"/>
    </source>
</evidence>
<evidence type="ECO:0000313" key="5">
    <source>
        <dbReference type="EMBL" id="MDQ1109920.1"/>
    </source>
</evidence>
<gene>
    <name evidence="5" type="ORF">QE424_003079</name>
</gene>
<dbReference type="EMBL" id="JAUTAS010000001">
    <property type="protein sequence ID" value="MDQ1109920.1"/>
    <property type="molecule type" value="Genomic_DNA"/>
</dbReference>
<name>A0AAP5ALY8_9GAMM</name>